<evidence type="ECO:0000256" key="3">
    <source>
        <dbReference type="SAM" id="MobiDB-lite"/>
    </source>
</evidence>
<keyword evidence="1" id="KW-0880">Kelch repeat</keyword>
<organism evidence="6 7">
    <name type="scientific">Linnemannia gamsii</name>
    <dbReference type="NCBI Taxonomy" id="64522"/>
    <lineage>
        <taxon>Eukaryota</taxon>
        <taxon>Fungi</taxon>
        <taxon>Fungi incertae sedis</taxon>
        <taxon>Mucoromycota</taxon>
        <taxon>Mortierellomycotina</taxon>
        <taxon>Mortierellomycetes</taxon>
        <taxon>Mortierellales</taxon>
        <taxon>Mortierellaceae</taxon>
        <taxon>Linnemannia</taxon>
    </lineage>
</organism>
<dbReference type="Proteomes" id="UP000823405">
    <property type="component" value="Unassembled WGS sequence"/>
</dbReference>
<dbReference type="InterPro" id="IPR015915">
    <property type="entry name" value="Kelch-typ_b-propeller"/>
</dbReference>
<sequence>MKRHAWTSRLSLVSALLCVLQGLDAQTPPLGPVLSSQTVSILGDELYIHGGSRIDKFLESNCSSELWRLRLGQSASWNLSSAVWEAVPLREAADVVLPPISGLGLKTLGIPGNQTESFINGTATIVQSVSPFMIEFGKGGCQDQNELAEAEATAAGSKWTPWIGFNIYNPVMNSWEVQDMMNDTTIDLGINLTETFSIGNWQAPTVAIDYINFAWYIILQSTAPLRQVILRKDLGSLTEFMSKVDLTESSSTMFPADLLYEGWNVTSILDEKAPFVDKGVATFVGDRIVILTGTANSFTPGDAQTSQLRGCDHAYVYSTTAHTWTRQELKVAENEALPDTREKAAFLTVGKKIYMYGGVKPYQTVLKDFWTLDTETWTWQRGPDGPGPRADHTLLQYYEYIFVVSGYNVSRNVPLTETLPLMVFDTNTTIWTDEIRPTLDAETTYVSNVTRAAIIIGTVIFAVVLMVIALSTHLLRKWNQRNYTKGYENVELEEQRRRAAQELPSILKKRYLSEGGNGGNGGPGSNVRSGRNVGIQSEVLFEDEEGDYSDHDNGSFDGDDEYEDDQHHSGQKVSLLSRSQPNPKSRPLQEQQQSLAPPQRERRVRIQELSEEEEEEEREEDGSEFGTLEEDDDDDDDGSAVIVRLPPYQGMETA</sequence>
<proteinExistence type="predicted"/>
<gene>
    <name evidence="6" type="ORF">BGZ97_006851</name>
</gene>
<feature type="chain" id="PRO_5040205151" description="Galactose oxidase" evidence="5">
    <location>
        <begin position="26"/>
        <end position="654"/>
    </location>
</feature>
<feature type="compositionally biased region" description="Polar residues" evidence="3">
    <location>
        <begin position="571"/>
        <end position="596"/>
    </location>
</feature>
<dbReference type="PANTHER" id="PTHR46093">
    <property type="entry name" value="ACYL-COA-BINDING DOMAIN-CONTAINING PROTEIN 5"/>
    <property type="match status" value="1"/>
</dbReference>
<dbReference type="AlphaFoldDB" id="A0A9P6UFC2"/>
<keyword evidence="2" id="KW-0677">Repeat</keyword>
<feature type="signal peptide" evidence="5">
    <location>
        <begin position="1"/>
        <end position="25"/>
    </location>
</feature>
<evidence type="ECO:0008006" key="8">
    <source>
        <dbReference type="Google" id="ProtNLM"/>
    </source>
</evidence>
<reference evidence="6" key="1">
    <citation type="journal article" date="2020" name="Fungal Divers.">
        <title>Resolving the Mortierellaceae phylogeny through synthesis of multi-gene phylogenetics and phylogenomics.</title>
        <authorList>
            <person name="Vandepol N."/>
            <person name="Liber J."/>
            <person name="Desiro A."/>
            <person name="Na H."/>
            <person name="Kennedy M."/>
            <person name="Barry K."/>
            <person name="Grigoriev I.V."/>
            <person name="Miller A.N."/>
            <person name="O'Donnell K."/>
            <person name="Stajich J.E."/>
            <person name="Bonito G."/>
        </authorList>
    </citation>
    <scope>NUCLEOTIDE SEQUENCE</scope>
    <source>
        <strain evidence="6">NVP60</strain>
    </source>
</reference>
<keyword evidence="4" id="KW-0472">Membrane</keyword>
<feature type="transmembrane region" description="Helical" evidence="4">
    <location>
        <begin position="452"/>
        <end position="475"/>
    </location>
</feature>
<accession>A0A9P6UFC2</accession>
<evidence type="ECO:0000256" key="1">
    <source>
        <dbReference type="ARBA" id="ARBA00022441"/>
    </source>
</evidence>
<keyword evidence="4" id="KW-0812">Transmembrane</keyword>
<evidence type="ECO:0000313" key="6">
    <source>
        <dbReference type="EMBL" id="KAG0288314.1"/>
    </source>
</evidence>
<feature type="compositionally biased region" description="Acidic residues" evidence="3">
    <location>
        <begin position="609"/>
        <end position="638"/>
    </location>
</feature>
<keyword evidence="7" id="KW-1185">Reference proteome</keyword>
<evidence type="ECO:0000256" key="4">
    <source>
        <dbReference type="SAM" id="Phobius"/>
    </source>
</evidence>
<dbReference type="Pfam" id="PF24681">
    <property type="entry name" value="Kelch_KLHDC2_KLHL20_DRC7"/>
    <property type="match status" value="1"/>
</dbReference>
<dbReference type="Gene3D" id="2.120.10.80">
    <property type="entry name" value="Kelch-type beta propeller"/>
    <property type="match status" value="1"/>
</dbReference>
<name>A0A9P6UFC2_9FUNG</name>
<keyword evidence="4" id="KW-1133">Transmembrane helix</keyword>
<evidence type="ECO:0000313" key="7">
    <source>
        <dbReference type="Proteomes" id="UP000823405"/>
    </source>
</evidence>
<evidence type="ECO:0000256" key="5">
    <source>
        <dbReference type="SAM" id="SignalP"/>
    </source>
</evidence>
<protein>
    <recommendedName>
        <fullName evidence="8">Galactose oxidase</fullName>
    </recommendedName>
</protein>
<feature type="compositionally biased region" description="Basic and acidic residues" evidence="3">
    <location>
        <begin position="599"/>
        <end position="608"/>
    </location>
</feature>
<dbReference type="SUPFAM" id="SSF117281">
    <property type="entry name" value="Kelch motif"/>
    <property type="match status" value="1"/>
</dbReference>
<feature type="region of interest" description="Disordered" evidence="3">
    <location>
        <begin position="510"/>
        <end position="654"/>
    </location>
</feature>
<dbReference type="EMBL" id="JAAAIN010003028">
    <property type="protein sequence ID" value="KAG0288314.1"/>
    <property type="molecule type" value="Genomic_DNA"/>
</dbReference>
<evidence type="ECO:0000256" key="2">
    <source>
        <dbReference type="ARBA" id="ARBA00022737"/>
    </source>
</evidence>
<feature type="compositionally biased region" description="Gly residues" evidence="3">
    <location>
        <begin position="515"/>
        <end position="524"/>
    </location>
</feature>
<dbReference type="OrthoDB" id="205198at2759"/>
<keyword evidence="5" id="KW-0732">Signal</keyword>
<comment type="caution">
    <text evidence="6">The sequence shown here is derived from an EMBL/GenBank/DDBJ whole genome shotgun (WGS) entry which is preliminary data.</text>
</comment>
<dbReference type="PANTHER" id="PTHR46093:SF18">
    <property type="entry name" value="FIBRONECTIN TYPE-III DOMAIN-CONTAINING PROTEIN"/>
    <property type="match status" value="1"/>
</dbReference>